<comment type="similarity">
    <text evidence="1">Belongs to the N(4)/N(6)-methyltransferase family.</text>
</comment>
<accession>A0A3G6JA79</accession>
<organism evidence="6 7">
    <name type="scientific">Corynebacterium choanae</name>
    <dbReference type="NCBI Taxonomy" id="1862358"/>
    <lineage>
        <taxon>Bacteria</taxon>
        <taxon>Bacillati</taxon>
        <taxon>Actinomycetota</taxon>
        <taxon>Actinomycetes</taxon>
        <taxon>Mycobacteriales</taxon>
        <taxon>Corynebacteriaceae</taxon>
        <taxon>Corynebacterium</taxon>
    </lineage>
</organism>
<dbReference type="Gene3D" id="3.40.50.150">
    <property type="entry name" value="Vaccinia Virus protein VP39"/>
    <property type="match status" value="1"/>
</dbReference>
<keyword evidence="4" id="KW-0949">S-adenosyl-L-methionine</keyword>
<keyword evidence="3 6" id="KW-0808">Transferase</keyword>
<reference evidence="6 7" key="1">
    <citation type="submission" date="2018-11" db="EMBL/GenBank/DDBJ databases">
        <authorList>
            <person name="Kleinhagauer T."/>
            <person name="Glaeser S.P."/>
            <person name="Spergser J."/>
            <person name="Ruckert C."/>
            <person name="Kaempfer P."/>
            <person name="Busse H.-J."/>
        </authorList>
    </citation>
    <scope>NUCLEOTIDE SEQUENCE [LARGE SCALE GENOMIC DNA]</scope>
    <source>
        <strain evidence="6 7">200CH</strain>
    </source>
</reference>
<dbReference type="InterPro" id="IPR002941">
    <property type="entry name" value="DNA_methylase_N4/N6"/>
</dbReference>
<dbReference type="InterPro" id="IPR029063">
    <property type="entry name" value="SAM-dependent_MTases_sf"/>
</dbReference>
<evidence type="ECO:0000256" key="4">
    <source>
        <dbReference type="ARBA" id="ARBA00022691"/>
    </source>
</evidence>
<evidence type="ECO:0000259" key="5">
    <source>
        <dbReference type="Pfam" id="PF01555"/>
    </source>
</evidence>
<name>A0A3G6JA79_9CORY</name>
<dbReference type="KEGG" id="ccho:CCHOA_11755"/>
<evidence type="ECO:0000256" key="3">
    <source>
        <dbReference type="ARBA" id="ARBA00022679"/>
    </source>
</evidence>
<feature type="domain" description="DNA methylase N-4/N-6" evidence="5">
    <location>
        <begin position="126"/>
        <end position="405"/>
    </location>
</feature>
<dbReference type="Pfam" id="PF01555">
    <property type="entry name" value="N6_N4_Mtase"/>
    <property type="match status" value="1"/>
</dbReference>
<keyword evidence="2 6" id="KW-0489">Methyltransferase</keyword>
<dbReference type="SUPFAM" id="SSF53335">
    <property type="entry name" value="S-adenosyl-L-methionine-dependent methyltransferases"/>
    <property type="match status" value="1"/>
</dbReference>
<gene>
    <name evidence="6" type="ORF">CCHOA_11755</name>
</gene>
<dbReference type="RefSeq" id="WP_164472479.1">
    <property type="nucleotide sequence ID" value="NZ_CP033896.1"/>
</dbReference>
<evidence type="ECO:0000313" key="6">
    <source>
        <dbReference type="EMBL" id="AZA14722.1"/>
    </source>
</evidence>
<dbReference type="GO" id="GO:0032259">
    <property type="term" value="P:methylation"/>
    <property type="evidence" value="ECO:0007669"/>
    <property type="project" value="UniProtKB-KW"/>
</dbReference>
<evidence type="ECO:0000313" key="7">
    <source>
        <dbReference type="Proteomes" id="UP000269019"/>
    </source>
</evidence>
<dbReference type="InterPro" id="IPR002295">
    <property type="entry name" value="N4/N6-MTase_EcoPI_Mod-like"/>
</dbReference>
<keyword evidence="7" id="KW-1185">Reference proteome</keyword>
<evidence type="ECO:0000256" key="1">
    <source>
        <dbReference type="ARBA" id="ARBA00006594"/>
    </source>
</evidence>
<proteinExistence type="inferred from homology"/>
<dbReference type="EMBL" id="CP033896">
    <property type="protein sequence ID" value="AZA14722.1"/>
    <property type="molecule type" value="Genomic_DNA"/>
</dbReference>
<sequence>MPDLPAPLEEQSDTAAALLHVLASHAPAELRNDRGEVDPEALCCALEILAEQQSPTGEGYSFSWPGKQQAQQIASPAQLQQQSRLCRADGAAFQPATPLDHHALIVGDNLFGLAHYEHLTSEQPEVIYIDPPYNTGGSMVYADSFHDKRRARGTEPVGKHASWLSLMLPRLRLARDILADNGVIYVSIDDTEVAQLRLVMDELFGVRNHLATFVWETKRAARGVPPKHLVMTNHEYVLAYAKHASHFQFRGVEREIDGFHNPDEDPRGPWRSESMKATDRRSNVFTITDPVTGRRYTGNWAFTQETLTAMIADNRVVFPADPQGTPRQKKFFDSYRNPRKAFVTQLGWYSTEAATKALQRQFDGVRVFDFPKPQALLQFLLKQATDNGIVLDFFAGSGSTAEAVVACNAADGGNRRAVLMQQPEILPADAAARQLGLETISDITRARFERCLAVSNSDRSGTGAWPLQVYEITY</sequence>
<dbReference type="InterPro" id="IPR002052">
    <property type="entry name" value="DNA_methylase_N6_adenine_CS"/>
</dbReference>
<dbReference type="PIRSF" id="PIRSF015855">
    <property type="entry name" value="TypeIII_Mtase_mKpnI"/>
    <property type="match status" value="1"/>
</dbReference>
<dbReference type="PROSITE" id="PS00092">
    <property type="entry name" value="N6_MTASE"/>
    <property type="match status" value="1"/>
</dbReference>
<dbReference type="PRINTS" id="PR00506">
    <property type="entry name" value="D21N6MTFRASE"/>
</dbReference>
<dbReference type="Proteomes" id="UP000269019">
    <property type="component" value="Chromosome"/>
</dbReference>
<dbReference type="GO" id="GO:0008170">
    <property type="term" value="F:N-methyltransferase activity"/>
    <property type="evidence" value="ECO:0007669"/>
    <property type="project" value="InterPro"/>
</dbReference>
<dbReference type="AlphaFoldDB" id="A0A3G6JA79"/>
<evidence type="ECO:0000256" key="2">
    <source>
        <dbReference type="ARBA" id="ARBA00022603"/>
    </source>
</evidence>
<dbReference type="GO" id="GO:0003677">
    <property type="term" value="F:DNA binding"/>
    <property type="evidence" value="ECO:0007669"/>
    <property type="project" value="InterPro"/>
</dbReference>
<protein>
    <submittedName>
        <fullName evidence="6">Putative methyltransferase</fullName>
    </submittedName>
</protein>